<protein>
    <recommendedName>
        <fullName evidence="1">Ig-like domain-containing protein</fullName>
    </recommendedName>
</protein>
<dbReference type="InterPro" id="IPR007110">
    <property type="entry name" value="Ig-like_dom"/>
</dbReference>
<feature type="non-terminal residue" evidence="2">
    <location>
        <position position="100"/>
    </location>
</feature>
<reference evidence="2 3" key="1">
    <citation type="submission" date="2018-08" db="EMBL/GenBank/DDBJ databases">
        <authorList>
            <person name="Laetsch R D."/>
            <person name="Stevens L."/>
            <person name="Kumar S."/>
            <person name="Blaxter L. M."/>
        </authorList>
    </citation>
    <scope>NUCLEOTIDE SEQUENCE [LARGE SCALE GENOMIC DNA]</scope>
</reference>
<dbReference type="PROSITE" id="PS50835">
    <property type="entry name" value="IG_LIKE"/>
    <property type="match status" value="1"/>
</dbReference>
<evidence type="ECO:0000259" key="1">
    <source>
        <dbReference type="PROSITE" id="PS50835"/>
    </source>
</evidence>
<dbReference type="OrthoDB" id="5836629at2759"/>
<proteinExistence type="predicted"/>
<dbReference type="EMBL" id="UPTC01005286">
    <property type="protein sequence ID" value="VBB35260.1"/>
    <property type="molecule type" value="Genomic_DNA"/>
</dbReference>
<dbReference type="InterPro" id="IPR036179">
    <property type="entry name" value="Ig-like_dom_sf"/>
</dbReference>
<dbReference type="STRING" id="6277.A0A498T0Q6"/>
<feature type="domain" description="Ig-like" evidence="1">
    <location>
        <begin position="58"/>
        <end position="100"/>
    </location>
</feature>
<sequence>MICMIRESEQNGTKQSTSTGAIAVSRVKPLSARLLFIKPIVEDSGTYKCVVNVSNEAAEFIDVELEQHPEEGEDAEIVCRVRGDPSLEIFWQFEGKTILE</sequence>
<dbReference type="SUPFAM" id="SSF48726">
    <property type="entry name" value="Immunoglobulin"/>
    <property type="match status" value="1"/>
</dbReference>
<accession>A0A498T0Q6</accession>
<keyword evidence="3" id="KW-1185">Reference proteome</keyword>
<evidence type="ECO:0000313" key="2">
    <source>
        <dbReference type="EMBL" id="VBB35260.1"/>
    </source>
</evidence>
<gene>
    <name evidence="2" type="ORF">NAV_LOCUS10051</name>
</gene>
<dbReference type="Proteomes" id="UP000276991">
    <property type="component" value="Unassembled WGS sequence"/>
</dbReference>
<name>A0A498T0Q6_ACAVI</name>
<organism evidence="2 3">
    <name type="scientific">Acanthocheilonema viteae</name>
    <name type="common">Filarial nematode worm</name>
    <name type="synonym">Dipetalonema viteae</name>
    <dbReference type="NCBI Taxonomy" id="6277"/>
    <lineage>
        <taxon>Eukaryota</taxon>
        <taxon>Metazoa</taxon>
        <taxon>Ecdysozoa</taxon>
        <taxon>Nematoda</taxon>
        <taxon>Chromadorea</taxon>
        <taxon>Rhabditida</taxon>
        <taxon>Spirurina</taxon>
        <taxon>Spiruromorpha</taxon>
        <taxon>Filarioidea</taxon>
        <taxon>Onchocercidae</taxon>
        <taxon>Acanthocheilonema</taxon>
    </lineage>
</organism>
<evidence type="ECO:0000313" key="3">
    <source>
        <dbReference type="Proteomes" id="UP000276991"/>
    </source>
</evidence>
<dbReference type="AlphaFoldDB" id="A0A498T0Q6"/>